<organism evidence="1 2">
    <name type="scientific">Parabacteroides johnsonii DSM 18315</name>
    <dbReference type="NCBI Taxonomy" id="537006"/>
    <lineage>
        <taxon>Bacteria</taxon>
        <taxon>Pseudomonadati</taxon>
        <taxon>Bacteroidota</taxon>
        <taxon>Bacteroidia</taxon>
        <taxon>Bacteroidales</taxon>
        <taxon>Tannerellaceae</taxon>
        <taxon>Parabacteroides</taxon>
    </lineage>
</organism>
<evidence type="ECO:0000313" key="1">
    <source>
        <dbReference type="EMBL" id="EEC97715.1"/>
    </source>
</evidence>
<dbReference type="AlphaFoldDB" id="B7B756"/>
<dbReference type="Gene3D" id="3.90.550.10">
    <property type="entry name" value="Spore Coat Polysaccharide Biosynthesis Protein SpsA, Chain A"/>
    <property type="match status" value="1"/>
</dbReference>
<evidence type="ECO:0000313" key="2">
    <source>
        <dbReference type="Proteomes" id="UP000005510"/>
    </source>
</evidence>
<dbReference type="InterPro" id="IPR029044">
    <property type="entry name" value="Nucleotide-diphossugar_trans"/>
</dbReference>
<dbReference type="Proteomes" id="UP000005510">
    <property type="component" value="Unassembled WGS sequence"/>
</dbReference>
<reference evidence="1 2" key="2">
    <citation type="submission" date="2008-10" db="EMBL/GenBank/DDBJ databases">
        <authorList>
            <person name="Fulton L."/>
            <person name="Clifton S."/>
            <person name="Fulton B."/>
            <person name="Xu J."/>
            <person name="Minx P."/>
            <person name="Pepin K.H."/>
            <person name="Johnson M."/>
            <person name="Bhonagiri V."/>
            <person name="Nash W.E."/>
            <person name="Mardis E.R."/>
            <person name="Wilson R.K."/>
        </authorList>
    </citation>
    <scope>NUCLEOTIDE SEQUENCE [LARGE SCALE GENOMIC DNA]</scope>
    <source>
        <strain evidence="1 2">DSM 18315</strain>
    </source>
</reference>
<dbReference type="RefSeq" id="WP_008147068.1">
    <property type="nucleotide sequence ID" value="NZ_CP102285.1"/>
</dbReference>
<comment type="caution">
    <text evidence="1">The sequence shown here is derived from an EMBL/GenBank/DDBJ whole genome shotgun (WGS) entry which is preliminary data.</text>
</comment>
<dbReference type="GeneID" id="93409896"/>
<proteinExistence type="predicted"/>
<gene>
    <name evidence="1" type="ORF">PRABACTJOHN_00853</name>
</gene>
<protein>
    <recommendedName>
        <fullName evidence="3">Glycosyltransferase 2-like domain-containing protein</fullName>
    </recommendedName>
</protein>
<evidence type="ECO:0008006" key="3">
    <source>
        <dbReference type="Google" id="ProtNLM"/>
    </source>
</evidence>
<reference evidence="1 2" key="1">
    <citation type="submission" date="2008-10" db="EMBL/GenBank/DDBJ databases">
        <title>Draft genome sequence of Parabacteroides johnsonii (DSM 18315).</title>
        <authorList>
            <person name="Sudarsanam P."/>
            <person name="Ley R."/>
            <person name="Guruge J."/>
            <person name="Turnbaugh P.J."/>
            <person name="Mahowald M."/>
            <person name="Liep D."/>
            <person name="Gordon J."/>
        </authorList>
    </citation>
    <scope>NUCLEOTIDE SEQUENCE [LARGE SCALE GENOMIC DNA]</scope>
    <source>
        <strain evidence="1 2">DSM 18315</strain>
    </source>
</reference>
<dbReference type="SUPFAM" id="SSF53448">
    <property type="entry name" value="Nucleotide-diphospho-sugar transferases"/>
    <property type="match status" value="1"/>
</dbReference>
<dbReference type="STRING" id="537006.PRABACTJOHN_00853"/>
<sequence length="313" mass="36939">MKYAPIIISVYDRLDHLKKCIESLQKNELACYSELYVISDAAYKEEHIPLIDAVRTYINGITGFKKVYPVFRERNMGGNQSIRLAYQNILQIYDSFISLEDDIVVSSDFLQYMNTALEFYKNDERIFSICGFKAPFLLPKDYKGDVYFYPCNSPWGIATWKDRWESVNHDYFDRYSELKKDSEKYKAFTSIGFYIKGILQADSRKKIVAGDLRVYYHMFQHNMCSVFPVVSKTQNWGFDGTGEHCGNKEVWWAKPELDTRNQPTKFIPFNGYNEELLLNHRKFQDKINGGLIAKWLKYTWVHRLWKKIKKVLA</sequence>
<accession>B7B756</accession>
<dbReference type="HOGENOM" id="CLU_054735_1_0_10"/>
<dbReference type="EMBL" id="ABYH01000058">
    <property type="protein sequence ID" value="EEC97715.1"/>
    <property type="molecule type" value="Genomic_DNA"/>
</dbReference>
<name>B7B756_9BACT</name>